<gene>
    <name evidence="1" type="ORF">GCM10009606_40610</name>
</gene>
<evidence type="ECO:0000313" key="2">
    <source>
        <dbReference type="Proteomes" id="UP001499979"/>
    </source>
</evidence>
<reference evidence="1 2" key="1">
    <citation type="journal article" date="2019" name="Int. J. Syst. Evol. Microbiol.">
        <title>The Global Catalogue of Microorganisms (GCM) 10K type strain sequencing project: providing services to taxonomists for standard genome sequencing and annotation.</title>
        <authorList>
            <consortium name="The Broad Institute Genomics Platform"/>
            <consortium name="The Broad Institute Genome Sequencing Center for Infectious Disease"/>
            <person name="Wu L."/>
            <person name="Ma J."/>
        </authorList>
    </citation>
    <scope>NUCLEOTIDE SEQUENCE [LARGE SCALE GENOMIC DNA]</scope>
    <source>
        <strain evidence="1 2">JCM 11813</strain>
    </source>
</reference>
<evidence type="ECO:0008006" key="3">
    <source>
        <dbReference type="Google" id="ProtNLM"/>
    </source>
</evidence>
<proteinExistence type="predicted"/>
<sequence length="127" mass="14002">MTVTSIETTSALQGLAQALEAPRRPGVPLGTWRWGVRQRMAAVRDALVAETGLAGEGWLAAREIGLLRERNTLLRRLSSLGPQVLENPDVDEVRSELHRLLADVSHHMQRVRDLAYDEVALELGGSE</sequence>
<dbReference type="EMBL" id="BAAAJE010000026">
    <property type="protein sequence ID" value="GAA1158672.1"/>
    <property type="molecule type" value="Genomic_DNA"/>
</dbReference>
<accession>A0ABN1UN08</accession>
<comment type="caution">
    <text evidence="1">The sequence shown here is derived from an EMBL/GenBank/DDBJ whole genome shotgun (WGS) entry which is preliminary data.</text>
</comment>
<organism evidence="1 2">
    <name type="scientific">Nocardioides aquiterrae</name>
    <dbReference type="NCBI Taxonomy" id="203799"/>
    <lineage>
        <taxon>Bacteria</taxon>
        <taxon>Bacillati</taxon>
        <taxon>Actinomycetota</taxon>
        <taxon>Actinomycetes</taxon>
        <taxon>Propionibacteriales</taxon>
        <taxon>Nocardioidaceae</taxon>
        <taxon>Nocardioides</taxon>
    </lineage>
</organism>
<keyword evidence="2" id="KW-1185">Reference proteome</keyword>
<evidence type="ECO:0000313" key="1">
    <source>
        <dbReference type="EMBL" id="GAA1158672.1"/>
    </source>
</evidence>
<dbReference type="RefSeq" id="WP_343909637.1">
    <property type="nucleotide sequence ID" value="NZ_BAAAJE010000026.1"/>
</dbReference>
<dbReference type="Proteomes" id="UP001499979">
    <property type="component" value="Unassembled WGS sequence"/>
</dbReference>
<name>A0ABN1UN08_9ACTN</name>
<protein>
    <recommendedName>
        <fullName evidence="3">DUF4254 domain-containing protein</fullName>
    </recommendedName>
</protein>